<evidence type="ECO:0000313" key="4">
    <source>
        <dbReference type="EMBL" id="SUC34051.1"/>
    </source>
</evidence>
<organism evidence="4 5">
    <name type="scientific">Providencia rustigianii</name>
    <dbReference type="NCBI Taxonomy" id="158850"/>
    <lineage>
        <taxon>Bacteria</taxon>
        <taxon>Pseudomonadati</taxon>
        <taxon>Pseudomonadota</taxon>
        <taxon>Gammaproteobacteria</taxon>
        <taxon>Enterobacterales</taxon>
        <taxon>Morganellaceae</taxon>
        <taxon>Providencia</taxon>
    </lineage>
</organism>
<dbReference type="GO" id="GO:0006935">
    <property type="term" value="P:chemotaxis"/>
    <property type="evidence" value="ECO:0007669"/>
    <property type="project" value="InterPro"/>
</dbReference>
<dbReference type="InterPro" id="IPR036429">
    <property type="entry name" value="SpoA-like_sf"/>
</dbReference>
<dbReference type="AlphaFoldDB" id="A0A379FZG3"/>
<dbReference type="PRINTS" id="PR00956">
    <property type="entry name" value="FLGMOTORFLIN"/>
</dbReference>
<evidence type="ECO:0000256" key="1">
    <source>
        <dbReference type="ARBA" id="ARBA00009226"/>
    </source>
</evidence>
<dbReference type="SUPFAM" id="SSF101801">
    <property type="entry name" value="Surface presentation of antigens (SPOA)"/>
    <property type="match status" value="1"/>
</dbReference>
<dbReference type="InterPro" id="IPR001172">
    <property type="entry name" value="FliN_T3SS_HrcQb"/>
</dbReference>
<dbReference type="Gene3D" id="2.30.330.10">
    <property type="entry name" value="SpoA-like"/>
    <property type="match status" value="1"/>
</dbReference>
<evidence type="ECO:0000259" key="2">
    <source>
        <dbReference type="Pfam" id="PF01052"/>
    </source>
</evidence>
<name>A0A379FZG3_9GAMM</name>
<dbReference type="InterPro" id="IPR058805">
    <property type="entry name" value="SpaO_FliMN_C_rel"/>
</dbReference>
<dbReference type="GO" id="GO:0009425">
    <property type="term" value="C:bacterial-type flagellum basal body"/>
    <property type="evidence" value="ECO:0007669"/>
    <property type="project" value="InterPro"/>
</dbReference>
<dbReference type="GO" id="GO:0071973">
    <property type="term" value="P:bacterial-type flagellum-dependent cell motility"/>
    <property type="evidence" value="ECO:0007669"/>
    <property type="project" value="InterPro"/>
</dbReference>
<dbReference type="InterPro" id="IPR001543">
    <property type="entry name" value="FliN-like_C"/>
</dbReference>
<feature type="domain" description="SpaO FliM/N C-terminal related" evidence="3">
    <location>
        <begin position="144"/>
        <end position="203"/>
    </location>
</feature>
<sequence>MLNLRRISTRKKQLQEWQQRFQNEMTLQTPKAGERYFQLTLQSDTQKSYVFLAAEDWCRHRWPKLAHYAWDMLDGKSLCKVFTYENTGKTFFSNQFRCSSVEIVDDERLQQPWLSVKEKTLGNVLLSEPLEGMSESKHSNGVLEKFKLQADWILGYSHISGKALQSIALHDVLYIQQLQLNMSIDGRLFAQFQKQQEGIFMIEHLMTPEDEPTNTEMEEAFVDEAARPFNVNDLTVKLTFVLGHSEVSLAELNHMQPGTIFSIGENKEREVKVYANKQLFAEGELTYIGESEELGLEITRLVSLGDKRL</sequence>
<feature type="domain" description="Flagellar motor switch protein FliN-like C-terminal" evidence="2">
    <location>
        <begin position="231"/>
        <end position="302"/>
    </location>
</feature>
<dbReference type="EMBL" id="UGUA01000002">
    <property type="protein sequence ID" value="SUC34051.1"/>
    <property type="molecule type" value="Genomic_DNA"/>
</dbReference>
<dbReference type="GO" id="GO:0003774">
    <property type="term" value="F:cytoskeletal motor activity"/>
    <property type="evidence" value="ECO:0007669"/>
    <property type="project" value="InterPro"/>
</dbReference>
<protein>
    <submittedName>
        <fullName evidence="4">Type III secretion system protein SpaO</fullName>
    </submittedName>
</protein>
<reference evidence="4 5" key="1">
    <citation type="submission" date="2018-06" db="EMBL/GenBank/DDBJ databases">
        <authorList>
            <consortium name="Pathogen Informatics"/>
            <person name="Doyle S."/>
        </authorList>
    </citation>
    <scope>NUCLEOTIDE SEQUENCE [LARGE SCALE GENOMIC DNA]</scope>
    <source>
        <strain evidence="4 5">NCTC12026</strain>
    </source>
</reference>
<accession>A0A379FZG3</accession>
<dbReference type="RefSeq" id="WP_115163841.1">
    <property type="nucleotide sequence ID" value="NZ_UGUA01000002.1"/>
</dbReference>
<dbReference type="Pfam" id="PF01052">
    <property type="entry name" value="FliMN_C"/>
    <property type="match status" value="1"/>
</dbReference>
<evidence type="ECO:0000259" key="3">
    <source>
        <dbReference type="Pfam" id="PF26304"/>
    </source>
</evidence>
<dbReference type="Pfam" id="PF26304">
    <property type="entry name" value="FliMN_C_rel"/>
    <property type="match status" value="1"/>
</dbReference>
<dbReference type="OrthoDB" id="6454293at2"/>
<gene>
    <name evidence="4" type="ORF">NCTC12026_00380</name>
</gene>
<dbReference type="Proteomes" id="UP000255129">
    <property type="component" value="Unassembled WGS sequence"/>
</dbReference>
<evidence type="ECO:0000313" key="5">
    <source>
        <dbReference type="Proteomes" id="UP000255129"/>
    </source>
</evidence>
<comment type="similarity">
    <text evidence="1">Belongs to the FliN/MopA/SpaO family.</text>
</comment>
<proteinExistence type="inferred from homology"/>